<proteinExistence type="predicted"/>
<dbReference type="InterPro" id="IPR027267">
    <property type="entry name" value="AH/BAR_dom_sf"/>
</dbReference>
<keyword evidence="2" id="KW-1185">Reference proteome</keyword>
<evidence type="ECO:0000313" key="2">
    <source>
        <dbReference type="Proteomes" id="UP000186817"/>
    </source>
</evidence>
<organism evidence="1 2">
    <name type="scientific">Symbiodinium microadriaticum</name>
    <name type="common">Dinoflagellate</name>
    <name type="synonym">Zooxanthella microadriatica</name>
    <dbReference type="NCBI Taxonomy" id="2951"/>
    <lineage>
        <taxon>Eukaryota</taxon>
        <taxon>Sar</taxon>
        <taxon>Alveolata</taxon>
        <taxon>Dinophyceae</taxon>
        <taxon>Suessiales</taxon>
        <taxon>Symbiodiniaceae</taxon>
        <taxon>Symbiodinium</taxon>
    </lineage>
</organism>
<dbReference type="SUPFAM" id="SSF103657">
    <property type="entry name" value="BAR/IMD domain-like"/>
    <property type="match status" value="1"/>
</dbReference>
<name>A0A1Q9C5J3_SYMMI</name>
<dbReference type="Gene3D" id="1.20.1270.60">
    <property type="entry name" value="Arfaptin homology (AH) domain/BAR domain"/>
    <property type="match status" value="1"/>
</dbReference>
<gene>
    <name evidence="1" type="ORF">AK812_SmicGene41659</name>
</gene>
<accession>A0A1Q9C5J3</accession>
<evidence type="ECO:0000313" key="1">
    <source>
        <dbReference type="EMBL" id="OLP78194.1"/>
    </source>
</evidence>
<evidence type="ECO:0008006" key="3">
    <source>
        <dbReference type="Google" id="ProtNLM"/>
    </source>
</evidence>
<protein>
    <recommendedName>
        <fullName evidence="3">FCH domain-containing protein</fullName>
    </recommendedName>
</protein>
<reference evidence="1 2" key="1">
    <citation type="submission" date="2016-02" db="EMBL/GenBank/DDBJ databases">
        <title>Genome analysis of coral dinoflagellate symbionts highlights evolutionary adaptations to a symbiotic lifestyle.</title>
        <authorList>
            <person name="Aranda M."/>
            <person name="Li Y."/>
            <person name="Liew Y.J."/>
            <person name="Baumgarten S."/>
            <person name="Simakov O."/>
            <person name="Wilson M."/>
            <person name="Piel J."/>
            <person name="Ashoor H."/>
            <person name="Bougouffa S."/>
            <person name="Bajic V.B."/>
            <person name="Ryu T."/>
            <person name="Ravasi T."/>
            <person name="Bayer T."/>
            <person name="Micklem G."/>
            <person name="Kim H."/>
            <person name="Bhak J."/>
            <person name="Lajeunesse T.C."/>
            <person name="Voolstra C.R."/>
        </authorList>
    </citation>
    <scope>NUCLEOTIDE SEQUENCE [LARGE SCALE GENOMIC DNA]</scope>
    <source>
        <strain evidence="1 2">CCMP2467</strain>
    </source>
</reference>
<comment type="caution">
    <text evidence="1">The sequence shown here is derived from an EMBL/GenBank/DDBJ whole genome shotgun (WGS) entry which is preliminary data.</text>
</comment>
<dbReference type="EMBL" id="LSRX01001648">
    <property type="protein sequence ID" value="OLP78194.1"/>
    <property type="molecule type" value="Genomic_DNA"/>
</dbReference>
<sequence>MLELNSLSEDAGGSLPVVHLQPATHDEALAMAEAEVPTAGLPDVDDEVQGPLSFREHLWDRFELLWARRVAPSRKMLEGFVACMRERAQLERQYARGLMQSVAKLQQTTSEGVVHSGVV</sequence>
<dbReference type="Proteomes" id="UP000186817">
    <property type="component" value="Unassembled WGS sequence"/>
</dbReference>
<dbReference type="AlphaFoldDB" id="A0A1Q9C5J3"/>